<dbReference type="PRINTS" id="PR00778">
    <property type="entry name" value="HTHARSR"/>
</dbReference>
<keyword evidence="1" id="KW-0805">Transcription regulation</keyword>
<evidence type="ECO:0000256" key="2">
    <source>
        <dbReference type="ARBA" id="ARBA00023125"/>
    </source>
</evidence>
<evidence type="ECO:0000256" key="3">
    <source>
        <dbReference type="ARBA" id="ARBA00023163"/>
    </source>
</evidence>
<evidence type="ECO:0000256" key="1">
    <source>
        <dbReference type="ARBA" id="ARBA00023015"/>
    </source>
</evidence>
<sequence length="115" mass="12757">MMPLDTPFVELARHAVQAAAVLKLLANEQRLLILCRLTQGEFSVGQMVELCGQSQSSVSQHLGRMRDGGLVKTRREGTTIYYNLADDDVRKLIDVLCDRFGRSTPADVIHGDEAK</sequence>
<dbReference type="GO" id="GO:0003677">
    <property type="term" value="F:DNA binding"/>
    <property type="evidence" value="ECO:0007669"/>
    <property type="project" value="UniProtKB-KW"/>
</dbReference>
<dbReference type="PROSITE" id="PS50987">
    <property type="entry name" value="HTH_ARSR_2"/>
    <property type="match status" value="1"/>
</dbReference>
<reference evidence="5 6" key="1">
    <citation type="submission" date="2017-08" db="EMBL/GenBank/DDBJ databases">
        <title>Infants hospitalized years apart are colonized by the same room-sourced microbial strains.</title>
        <authorList>
            <person name="Brooks B."/>
            <person name="Olm M.R."/>
            <person name="Firek B.A."/>
            <person name="Baker R."/>
            <person name="Thomas B.C."/>
            <person name="Morowitz M.J."/>
            <person name="Banfield J.F."/>
        </authorList>
    </citation>
    <scope>NUCLEOTIDE SEQUENCE [LARGE SCALE GENOMIC DNA]</scope>
    <source>
        <strain evidence="5">S2_018_000_R2_101</strain>
    </source>
</reference>
<comment type="caution">
    <text evidence="5">The sequence shown here is derived from an EMBL/GenBank/DDBJ whole genome shotgun (WGS) entry which is preliminary data.</text>
</comment>
<dbReference type="PANTHER" id="PTHR43132">
    <property type="entry name" value="ARSENICAL RESISTANCE OPERON REPRESSOR ARSR-RELATED"/>
    <property type="match status" value="1"/>
</dbReference>
<dbReference type="NCBIfam" id="NF033788">
    <property type="entry name" value="HTH_metalloreg"/>
    <property type="match status" value="1"/>
</dbReference>
<dbReference type="AlphaFoldDB" id="A0A2W5A858"/>
<dbReference type="PANTHER" id="PTHR43132:SF2">
    <property type="entry name" value="ARSENICAL RESISTANCE OPERON REPRESSOR ARSR-RELATED"/>
    <property type="match status" value="1"/>
</dbReference>
<dbReference type="GO" id="GO:0003700">
    <property type="term" value="F:DNA-binding transcription factor activity"/>
    <property type="evidence" value="ECO:0007669"/>
    <property type="project" value="InterPro"/>
</dbReference>
<dbReference type="EMBL" id="QFNN01000060">
    <property type="protein sequence ID" value="PZO89407.1"/>
    <property type="molecule type" value="Genomic_DNA"/>
</dbReference>
<dbReference type="InterPro" id="IPR036390">
    <property type="entry name" value="WH_DNA-bd_sf"/>
</dbReference>
<organism evidence="5 6">
    <name type="scientific">Sphingomonas sanxanigenens</name>
    <dbReference type="NCBI Taxonomy" id="397260"/>
    <lineage>
        <taxon>Bacteria</taxon>
        <taxon>Pseudomonadati</taxon>
        <taxon>Pseudomonadota</taxon>
        <taxon>Alphaproteobacteria</taxon>
        <taxon>Sphingomonadales</taxon>
        <taxon>Sphingomonadaceae</taxon>
        <taxon>Sphingomonas</taxon>
    </lineage>
</organism>
<evidence type="ECO:0000313" key="6">
    <source>
        <dbReference type="Proteomes" id="UP000249066"/>
    </source>
</evidence>
<accession>A0A2W5A858</accession>
<keyword evidence="2" id="KW-0238">DNA-binding</keyword>
<dbReference type="InterPro" id="IPR036388">
    <property type="entry name" value="WH-like_DNA-bd_sf"/>
</dbReference>
<dbReference type="InterPro" id="IPR051011">
    <property type="entry name" value="Metal_resp_trans_reg"/>
</dbReference>
<dbReference type="InterPro" id="IPR001845">
    <property type="entry name" value="HTH_ArsR_DNA-bd_dom"/>
</dbReference>
<dbReference type="Gene3D" id="1.10.10.10">
    <property type="entry name" value="Winged helix-like DNA-binding domain superfamily/Winged helix DNA-binding domain"/>
    <property type="match status" value="1"/>
</dbReference>
<evidence type="ECO:0000259" key="4">
    <source>
        <dbReference type="PROSITE" id="PS50987"/>
    </source>
</evidence>
<name>A0A2W5A858_9SPHN</name>
<dbReference type="SMART" id="SM00418">
    <property type="entry name" value="HTH_ARSR"/>
    <property type="match status" value="1"/>
</dbReference>
<feature type="domain" description="HTH arsR-type" evidence="4">
    <location>
        <begin position="11"/>
        <end position="104"/>
    </location>
</feature>
<gene>
    <name evidence="5" type="ORF">DI623_10310</name>
</gene>
<dbReference type="InterPro" id="IPR011991">
    <property type="entry name" value="ArsR-like_HTH"/>
</dbReference>
<evidence type="ECO:0000313" key="5">
    <source>
        <dbReference type="EMBL" id="PZO89407.1"/>
    </source>
</evidence>
<dbReference type="Pfam" id="PF01022">
    <property type="entry name" value="HTH_5"/>
    <property type="match status" value="1"/>
</dbReference>
<proteinExistence type="predicted"/>
<dbReference type="CDD" id="cd00090">
    <property type="entry name" value="HTH_ARSR"/>
    <property type="match status" value="1"/>
</dbReference>
<dbReference type="Proteomes" id="UP000249066">
    <property type="component" value="Unassembled WGS sequence"/>
</dbReference>
<keyword evidence="3" id="KW-0804">Transcription</keyword>
<protein>
    <submittedName>
        <fullName evidence="5">Transcriptional regulator</fullName>
    </submittedName>
</protein>
<dbReference type="SUPFAM" id="SSF46785">
    <property type="entry name" value="Winged helix' DNA-binding domain"/>
    <property type="match status" value="1"/>
</dbReference>